<evidence type="ECO:0000256" key="4">
    <source>
        <dbReference type="ARBA" id="ARBA00022801"/>
    </source>
</evidence>
<gene>
    <name evidence="11" type="ORF">MKW94_011908</name>
</gene>
<organism evidence="11 12">
    <name type="scientific">Papaver nudicaule</name>
    <name type="common">Iceland poppy</name>
    <dbReference type="NCBI Taxonomy" id="74823"/>
    <lineage>
        <taxon>Eukaryota</taxon>
        <taxon>Viridiplantae</taxon>
        <taxon>Streptophyta</taxon>
        <taxon>Embryophyta</taxon>
        <taxon>Tracheophyta</taxon>
        <taxon>Spermatophyta</taxon>
        <taxon>Magnoliopsida</taxon>
        <taxon>Ranunculales</taxon>
        <taxon>Papaveraceae</taxon>
        <taxon>Papaveroideae</taxon>
        <taxon>Papaver</taxon>
    </lineage>
</organism>
<dbReference type="SUPFAM" id="SSF48208">
    <property type="entry name" value="Six-hairpin glycosidases"/>
    <property type="match status" value="1"/>
</dbReference>
<dbReference type="Proteomes" id="UP001177140">
    <property type="component" value="Unassembled WGS sequence"/>
</dbReference>
<evidence type="ECO:0000256" key="5">
    <source>
        <dbReference type="ARBA" id="ARBA00023001"/>
    </source>
</evidence>
<evidence type="ECO:0000256" key="7">
    <source>
        <dbReference type="ARBA" id="ARBA00023295"/>
    </source>
</evidence>
<evidence type="ECO:0000313" key="12">
    <source>
        <dbReference type="Proteomes" id="UP001177140"/>
    </source>
</evidence>
<dbReference type="PANTHER" id="PTHR22298">
    <property type="entry name" value="ENDO-1,4-BETA-GLUCANASE"/>
    <property type="match status" value="1"/>
</dbReference>
<protein>
    <recommendedName>
        <fullName evidence="3">cellulase</fullName>
        <ecNumber evidence="3">3.2.1.4</ecNumber>
    </recommendedName>
</protein>
<keyword evidence="4" id="KW-0378">Hydrolase</keyword>
<comment type="similarity">
    <text evidence="2">Belongs to the glycosyl hydrolase 9 (cellulase E) family.</text>
</comment>
<reference evidence="11" key="1">
    <citation type="submission" date="2022-03" db="EMBL/GenBank/DDBJ databases">
        <title>A functionally conserved STORR gene fusion in Papaver species that diverged 16.8 million years ago.</title>
        <authorList>
            <person name="Catania T."/>
        </authorList>
    </citation>
    <scope>NUCLEOTIDE SEQUENCE</scope>
    <source>
        <strain evidence="11">S-191538</strain>
    </source>
</reference>
<keyword evidence="8" id="KW-0624">Polysaccharide degradation</keyword>
<feature type="domain" description="Glycoside hydrolase family 9" evidence="10">
    <location>
        <begin position="7"/>
        <end position="178"/>
    </location>
</feature>
<dbReference type="EC" id="3.2.1.4" evidence="3"/>
<accession>A0AA41RY06</accession>
<evidence type="ECO:0000256" key="9">
    <source>
        <dbReference type="SAM" id="MobiDB-lite"/>
    </source>
</evidence>
<keyword evidence="5" id="KW-0136">Cellulose degradation</keyword>
<evidence type="ECO:0000256" key="3">
    <source>
        <dbReference type="ARBA" id="ARBA00012601"/>
    </source>
</evidence>
<evidence type="ECO:0000256" key="2">
    <source>
        <dbReference type="ARBA" id="ARBA00007072"/>
    </source>
</evidence>
<name>A0AA41RY06_PAPNU</name>
<dbReference type="InterPro" id="IPR001701">
    <property type="entry name" value="Glyco_hydro_9"/>
</dbReference>
<comment type="catalytic activity">
    <reaction evidence="1">
        <text>Endohydrolysis of (1-&gt;4)-beta-D-glucosidic linkages in cellulose, lichenin and cereal beta-D-glucans.</text>
        <dbReference type="EC" id="3.2.1.4"/>
    </reaction>
</comment>
<dbReference type="AlphaFoldDB" id="A0AA41RY06"/>
<dbReference type="InterPro" id="IPR012341">
    <property type="entry name" value="6hp_glycosidase-like_sf"/>
</dbReference>
<proteinExistence type="inferred from homology"/>
<feature type="non-terminal residue" evidence="11">
    <location>
        <position position="190"/>
    </location>
</feature>
<feature type="region of interest" description="Disordered" evidence="9">
    <location>
        <begin position="118"/>
        <end position="142"/>
    </location>
</feature>
<evidence type="ECO:0000256" key="1">
    <source>
        <dbReference type="ARBA" id="ARBA00000966"/>
    </source>
</evidence>
<dbReference type="EMBL" id="JAJJMA010032306">
    <property type="protein sequence ID" value="MCL7024233.1"/>
    <property type="molecule type" value="Genomic_DNA"/>
</dbReference>
<evidence type="ECO:0000256" key="8">
    <source>
        <dbReference type="ARBA" id="ARBA00023326"/>
    </source>
</evidence>
<feature type="compositionally biased region" description="Polar residues" evidence="9">
    <location>
        <begin position="124"/>
        <end position="138"/>
    </location>
</feature>
<keyword evidence="12" id="KW-1185">Reference proteome</keyword>
<evidence type="ECO:0000256" key="6">
    <source>
        <dbReference type="ARBA" id="ARBA00023277"/>
    </source>
</evidence>
<evidence type="ECO:0000313" key="11">
    <source>
        <dbReference type="EMBL" id="MCL7024233.1"/>
    </source>
</evidence>
<dbReference type="Pfam" id="PF00759">
    <property type="entry name" value="Glyco_hydro_9"/>
    <property type="match status" value="1"/>
</dbReference>
<dbReference type="Gene3D" id="1.50.10.10">
    <property type="match status" value="1"/>
</dbReference>
<keyword evidence="7" id="KW-0326">Glycosidase</keyword>
<dbReference type="InterPro" id="IPR008928">
    <property type="entry name" value="6-hairpin_glycosidase_sf"/>
</dbReference>
<comment type="caution">
    <text evidence="11">The sequence shown here is derived from an EMBL/GenBank/DDBJ whole genome shotgun (WGS) entry which is preliminary data.</text>
</comment>
<evidence type="ECO:0000259" key="10">
    <source>
        <dbReference type="Pfam" id="PF00759"/>
    </source>
</evidence>
<sequence length="190" mass="20968">FYLQKKVQDLQSYKNYADNYFCSLIPGSPTFSTKYTSGGLLFKQNECNMQYVTNTAFLLVTYAKYLQGSGESVSCGLHGFAAKDLIFLAKKQVDYISGDNPAKMSYMVGFGEKYPQRVHHRGSSIPSTRQQPRSSNPNVLVGAIMGGPDQGNNFSDDRNNHEQSEPATYFNAPFVGVVAYFVGSLSTTTS</sequence>
<dbReference type="GO" id="GO:0008810">
    <property type="term" value="F:cellulase activity"/>
    <property type="evidence" value="ECO:0007669"/>
    <property type="project" value="UniProtKB-EC"/>
</dbReference>
<keyword evidence="6" id="KW-0119">Carbohydrate metabolism</keyword>
<dbReference type="GO" id="GO:0030245">
    <property type="term" value="P:cellulose catabolic process"/>
    <property type="evidence" value="ECO:0007669"/>
    <property type="project" value="UniProtKB-KW"/>
</dbReference>